<protein>
    <recommendedName>
        <fullName evidence="7">NAD-P-binding protein</fullName>
    </recommendedName>
</protein>
<dbReference type="SUPFAM" id="SSF51735">
    <property type="entry name" value="NAD(P)-binding Rossmann-fold domains"/>
    <property type="match status" value="1"/>
</dbReference>
<dbReference type="InterPro" id="IPR051911">
    <property type="entry name" value="SDR_oxidoreductase"/>
</dbReference>
<keyword evidence="6" id="KW-1185">Reference proteome</keyword>
<dbReference type="PROSITE" id="PS00061">
    <property type="entry name" value="ADH_SHORT"/>
    <property type="match status" value="1"/>
</dbReference>
<organism evidence="5 6">
    <name type="scientific">Panaeolus cyanescens</name>
    <dbReference type="NCBI Taxonomy" id="181874"/>
    <lineage>
        <taxon>Eukaryota</taxon>
        <taxon>Fungi</taxon>
        <taxon>Dikarya</taxon>
        <taxon>Basidiomycota</taxon>
        <taxon>Agaricomycotina</taxon>
        <taxon>Agaricomycetes</taxon>
        <taxon>Agaricomycetidae</taxon>
        <taxon>Agaricales</taxon>
        <taxon>Agaricineae</taxon>
        <taxon>Galeropsidaceae</taxon>
        <taxon>Panaeolus</taxon>
    </lineage>
</organism>
<keyword evidence="3" id="KW-0560">Oxidoreductase</keyword>
<dbReference type="CDD" id="cd05374">
    <property type="entry name" value="17beta-HSD-like_SDR_c"/>
    <property type="match status" value="1"/>
</dbReference>
<dbReference type="STRING" id="181874.A0A409YPW6"/>
<sequence length="282" mass="31048">MSTTPQVWFITGASSGFGRSMAEAALAAGHNVVATLRKPEVLNALQEQYPSTLLVLQLDVMKPDQIEDAFAKAKATFGRIDVVFNNAGAACVGEIEGTPIDKARLMFESLFWGAAQVSITAVRYFREENKPAGGRLLQLSSKAGVQGVAGVGFYSATKFALEGFSEALQQEMDPKWNIKVTLIEPGPFKTGAAHNLEFLPIHPAYEHDLTLPGNMFRSFFTRALMGDPDKVSQVFLKLAQLENPPLHFPIHEYAVMFTRKKAQELNEAADKYESWSQGIYLD</sequence>
<evidence type="ECO:0008006" key="7">
    <source>
        <dbReference type="Google" id="ProtNLM"/>
    </source>
</evidence>
<dbReference type="GO" id="GO:0016491">
    <property type="term" value="F:oxidoreductase activity"/>
    <property type="evidence" value="ECO:0007669"/>
    <property type="project" value="UniProtKB-KW"/>
</dbReference>
<evidence type="ECO:0000256" key="4">
    <source>
        <dbReference type="RuleBase" id="RU000363"/>
    </source>
</evidence>
<dbReference type="InParanoid" id="A0A409YPW6"/>
<dbReference type="EMBL" id="NHTK01000859">
    <property type="protein sequence ID" value="PPR05040.1"/>
    <property type="molecule type" value="Genomic_DNA"/>
</dbReference>
<dbReference type="InterPro" id="IPR002347">
    <property type="entry name" value="SDR_fam"/>
</dbReference>
<dbReference type="Proteomes" id="UP000284842">
    <property type="component" value="Unassembled WGS sequence"/>
</dbReference>
<dbReference type="Gene3D" id="3.40.50.720">
    <property type="entry name" value="NAD(P)-binding Rossmann-like Domain"/>
    <property type="match status" value="1"/>
</dbReference>
<proteinExistence type="inferred from homology"/>
<comment type="similarity">
    <text evidence="1 4">Belongs to the short-chain dehydrogenases/reductases (SDR) family.</text>
</comment>
<evidence type="ECO:0000313" key="5">
    <source>
        <dbReference type="EMBL" id="PPR05040.1"/>
    </source>
</evidence>
<evidence type="ECO:0000256" key="2">
    <source>
        <dbReference type="ARBA" id="ARBA00022857"/>
    </source>
</evidence>
<dbReference type="PANTHER" id="PTHR43976">
    <property type="entry name" value="SHORT CHAIN DEHYDROGENASE"/>
    <property type="match status" value="1"/>
</dbReference>
<comment type="caution">
    <text evidence="5">The sequence shown here is derived from an EMBL/GenBank/DDBJ whole genome shotgun (WGS) entry which is preliminary data.</text>
</comment>
<accession>A0A409YPW6</accession>
<evidence type="ECO:0000256" key="3">
    <source>
        <dbReference type="ARBA" id="ARBA00023002"/>
    </source>
</evidence>
<dbReference type="PANTHER" id="PTHR43976:SF16">
    <property type="entry name" value="SHORT-CHAIN DEHYDROGENASE_REDUCTASE FAMILY PROTEIN"/>
    <property type="match status" value="1"/>
</dbReference>
<dbReference type="InterPro" id="IPR036291">
    <property type="entry name" value="NAD(P)-bd_dom_sf"/>
</dbReference>
<dbReference type="InterPro" id="IPR020904">
    <property type="entry name" value="Sc_DH/Rdtase_CS"/>
</dbReference>
<gene>
    <name evidence="5" type="ORF">CVT24_010186</name>
</gene>
<dbReference type="OrthoDB" id="1274115at2759"/>
<evidence type="ECO:0000256" key="1">
    <source>
        <dbReference type="ARBA" id="ARBA00006484"/>
    </source>
</evidence>
<dbReference type="PRINTS" id="PR00081">
    <property type="entry name" value="GDHRDH"/>
</dbReference>
<name>A0A409YPW6_9AGAR</name>
<dbReference type="Pfam" id="PF00106">
    <property type="entry name" value="adh_short"/>
    <property type="match status" value="1"/>
</dbReference>
<dbReference type="PRINTS" id="PR00080">
    <property type="entry name" value="SDRFAMILY"/>
</dbReference>
<reference evidence="5 6" key="1">
    <citation type="journal article" date="2018" name="Evol. Lett.">
        <title>Horizontal gene cluster transfer increased hallucinogenic mushroom diversity.</title>
        <authorList>
            <person name="Reynolds H.T."/>
            <person name="Vijayakumar V."/>
            <person name="Gluck-Thaler E."/>
            <person name="Korotkin H.B."/>
            <person name="Matheny P.B."/>
            <person name="Slot J.C."/>
        </authorList>
    </citation>
    <scope>NUCLEOTIDE SEQUENCE [LARGE SCALE GENOMIC DNA]</scope>
    <source>
        <strain evidence="5 6">2629</strain>
    </source>
</reference>
<evidence type="ECO:0000313" key="6">
    <source>
        <dbReference type="Proteomes" id="UP000284842"/>
    </source>
</evidence>
<dbReference type="AlphaFoldDB" id="A0A409YPW6"/>
<keyword evidence="2" id="KW-0521">NADP</keyword>